<feature type="compositionally biased region" description="Basic and acidic residues" evidence="5">
    <location>
        <begin position="364"/>
        <end position="373"/>
    </location>
</feature>
<feature type="domain" description="HTH IS21-type" evidence="6">
    <location>
        <begin position="5"/>
        <end position="68"/>
    </location>
</feature>
<name>A0ABT3NZY3_9PROT</name>
<dbReference type="Pfam" id="PF00665">
    <property type="entry name" value="rve"/>
    <property type="match status" value="1"/>
</dbReference>
<keyword evidence="2" id="KW-0815">Transposition</keyword>
<keyword evidence="9" id="KW-1185">Reference proteome</keyword>
<dbReference type="NCBIfam" id="NF033546">
    <property type="entry name" value="transpos_IS21"/>
    <property type="match status" value="1"/>
</dbReference>
<organism evidence="8 9">
    <name type="scientific">Sabulicella glaciei</name>
    <dbReference type="NCBI Taxonomy" id="2984948"/>
    <lineage>
        <taxon>Bacteria</taxon>
        <taxon>Pseudomonadati</taxon>
        <taxon>Pseudomonadota</taxon>
        <taxon>Alphaproteobacteria</taxon>
        <taxon>Acetobacterales</taxon>
        <taxon>Acetobacteraceae</taxon>
        <taxon>Sabulicella</taxon>
    </lineage>
</organism>
<evidence type="ECO:0000256" key="2">
    <source>
        <dbReference type="ARBA" id="ARBA00022578"/>
    </source>
</evidence>
<feature type="domain" description="Integrase catalytic" evidence="7">
    <location>
        <begin position="113"/>
        <end position="291"/>
    </location>
</feature>
<evidence type="ECO:0000313" key="9">
    <source>
        <dbReference type="Proteomes" id="UP001526430"/>
    </source>
</evidence>
<dbReference type="InterPro" id="IPR012337">
    <property type="entry name" value="RNaseH-like_sf"/>
</dbReference>
<evidence type="ECO:0000256" key="1">
    <source>
        <dbReference type="ARBA" id="ARBA00009277"/>
    </source>
</evidence>
<feature type="compositionally biased region" description="Low complexity" evidence="5">
    <location>
        <begin position="385"/>
        <end position="396"/>
    </location>
</feature>
<dbReference type="Proteomes" id="UP001526430">
    <property type="component" value="Unassembled WGS sequence"/>
</dbReference>
<dbReference type="InterPro" id="IPR017894">
    <property type="entry name" value="HTH_IS21_transposase_type"/>
</dbReference>
<dbReference type="InterPro" id="IPR036397">
    <property type="entry name" value="RNaseH_sf"/>
</dbReference>
<dbReference type="EMBL" id="JAPFQI010000020">
    <property type="protein sequence ID" value="MCW8087715.1"/>
    <property type="molecule type" value="Genomic_DNA"/>
</dbReference>
<accession>A0ABT3NZY3</accession>
<dbReference type="Pfam" id="PF22483">
    <property type="entry name" value="Mu-transpos_C_2"/>
    <property type="match status" value="1"/>
</dbReference>
<evidence type="ECO:0000259" key="7">
    <source>
        <dbReference type="PROSITE" id="PS50994"/>
    </source>
</evidence>
<evidence type="ECO:0000259" key="6">
    <source>
        <dbReference type="PROSITE" id="PS50531"/>
    </source>
</evidence>
<dbReference type="PROSITE" id="PS50994">
    <property type="entry name" value="INTEGRASE"/>
    <property type="match status" value="1"/>
</dbReference>
<comment type="caution">
    <text evidence="8">The sequence shown here is derived from an EMBL/GenBank/DDBJ whole genome shotgun (WGS) entry which is preliminary data.</text>
</comment>
<dbReference type="PANTHER" id="PTHR35004">
    <property type="entry name" value="TRANSPOSASE RV3428C-RELATED"/>
    <property type="match status" value="1"/>
</dbReference>
<dbReference type="Gene3D" id="3.30.420.10">
    <property type="entry name" value="Ribonuclease H-like superfamily/Ribonuclease H"/>
    <property type="match status" value="1"/>
</dbReference>
<evidence type="ECO:0000256" key="3">
    <source>
        <dbReference type="ARBA" id="ARBA00023125"/>
    </source>
</evidence>
<keyword evidence="3" id="KW-0238">DNA-binding</keyword>
<dbReference type="SUPFAM" id="SSF53098">
    <property type="entry name" value="Ribonuclease H-like"/>
    <property type="match status" value="1"/>
</dbReference>
<dbReference type="RefSeq" id="WP_301591921.1">
    <property type="nucleotide sequence ID" value="NZ_JAPFQI010000020.1"/>
</dbReference>
<evidence type="ECO:0000256" key="5">
    <source>
        <dbReference type="SAM" id="MobiDB-lite"/>
    </source>
</evidence>
<dbReference type="InterPro" id="IPR009057">
    <property type="entry name" value="Homeodomain-like_sf"/>
</dbReference>
<dbReference type="PANTHER" id="PTHR35004:SF6">
    <property type="entry name" value="TRANSPOSASE"/>
    <property type="match status" value="1"/>
</dbReference>
<dbReference type="SUPFAM" id="SSF46689">
    <property type="entry name" value="Homeodomain-like"/>
    <property type="match status" value="1"/>
</dbReference>
<dbReference type="PROSITE" id="PS50531">
    <property type="entry name" value="HTH_IS21"/>
    <property type="match status" value="1"/>
</dbReference>
<dbReference type="InterPro" id="IPR054353">
    <property type="entry name" value="IstA-like_C"/>
</dbReference>
<comment type="similarity">
    <text evidence="1">Belongs to the transposase IS21/IS408/IS1162 family.</text>
</comment>
<dbReference type="InterPro" id="IPR001584">
    <property type="entry name" value="Integrase_cat-core"/>
</dbReference>
<evidence type="ECO:0000313" key="8">
    <source>
        <dbReference type="EMBL" id="MCW8087715.1"/>
    </source>
</evidence>
<sequence>MVTLGELVMFLDLARQGLSVSAIARRTGRDRKTIRSYIARGLEPPAYKPREPAPSPLAPFEAFLRERVGRFPDLTGRRLWREVRDLGFAGGYSTVTDFLRTLRPPAAPAFERRFETPPGRQAQVDFAHFRVRFEDEPGAERIVWLFSLVLGHSRLMWARFVAQQDLATVLRCHIAAFQAIGGVPEEILYDRMRTAVLGEVDNRGIVYNDKLLGLAAHYGFVPKACRPYRAKTKGKAERPFRYVREDFFLARSFRNLEDMNAQFAQWLDQVANRRLHGTTGRIVIEHFADERPTLKGLPAGPFNAVIRLERRISHEGMISVGGNLYSVPDGTRRRPVEVQVTASEVHILEDGRLVAAHPVLEGRGRRRIAEGHRSLPPPHNSTTTRAGAVASPPAPAAAAGVAPRSLAIYEAIGRRLAAGEPAR</sequence>
<gene>
    <name evidence="8" type="primary">istA</name>
    <name evidence="8" type="ORF">OF850_19070</name>
</gene>
<keyword evidence="4" id="KW-0233">DNA recombination</keyword>
<protein>
    <submittedName>
        <fullName evidence="8">IS21 family transposase</fullName>
    </submittedName>
</protein>
<evidence type="ECO:0000256" key="4">
    <source>
        <dbReference type="ARBA" id="ARBA00023172"/>
    </source>
</evidence>
<reference evidence="8 9" key="1">
    <citation type="submission" date="2022-10" db="EMBL/GenBank/DDBJ databases">
        <title>Roseococcus glaciei nov., sp. nov., isolated from glacier.</title>
        <authorList>
            <person name="Liu Q."/>
            <person name="Xin Y.-H."/>
        </authorList>
    </citation>
    <scope>NUCLEOTIDE SEQUENCE [LARGE SCALE GENOMIC DNA]</scope>
    <source>
        <strain evidence="8 9">MDT2-1-1</strain>
    </source>
</reference>
<feature type="region of interest" description="Disordered" evidence="5">
    <location>
        <begin position="364"/>
        <end position="396"/>
    </location>
</feature>
<proteinExistence type="inferred from homology"/>